<protein>
    <submittedName>
        <fullName evidence="1">Uncharacterized protein</fullName>
    </submittedName>
</protein>
<evidence type="ECO:0000313" key="2">
    <source>
        <dbReference type="Proteomes" id="UP000244240"/>
    </source>
</evidence>
<dbReference type="AlphaFoldDB" id="A0A2T6BC67"/>
<proteinExistence type="predicted"/>
<evidence type="ECO:0000313" key="1">
    <source>
        <dbReference type="EMBL" id="PTX53670.1"/>
    </source>
</evidence>
<dbReference type="InterPro" id="IPR010985">
    <property type="entry name" value="Ribbon_hlx_hlx"/>
</dbReference>
<reference evidence="1 2" key="1">
    <citation type="submission" date="2018-04" db="EMBL/GenBank/DDBJ databases">
        <title>Genomic Encyclopedia of Archaeal and Bacterial Type Strains, Phase II (KMG-II): from individual species to whole genera.</title>
        <authorList>
            <person name="Goeker M."/>
        </authorList>
    </citation>
    <scope>NUCLEOTIDE SEQUENCE [LARGE SCALE GENOMIC DNA]</scope>
    <source>
        <strain evidence="1 2">DSM 45787</strain>
    </source>
</reference>
<dbReference type="Proteomes" id="UP000244240">
    <property type="component" value="Unassembled WGS sequence"/>
</dbReference>
<organism evidence="1 2">
    <name type="scientific">Melghirimyces profundicolus</name>
    <dbReference type="NCBI Taxonomy" id="1242148"/>
    <lineage>
        <taxon>Bacteria</taxon>
        <taxon>Bacillati</taxon>
        <taxon>Bacillota</taxon>
        <taxon>Bacilli</taxon>
        <taxon>Bacillales</taxon>
        <taxon>Thermoactinomycetaceae</taxon>
        <taxon>Melghirimyces</taxon>
    </lineage>
</organism>
<keyword evidence="2" id="KW-1185">Reference proteome</keyword>
<dbReference type="EMBL" id="QBKR01000028">
    <property type="protein sequence ID" value="PTX53670.1"/>
    <property type="molecule type" value="Genomic_DNA"/>
</dbReference>
<accession>A0A2T6BC67</accession>
<gene>
    <name evidence="1" type="ORF">C8P63_12833</name>
</gene>
<sequence>MREQGERLAINLTPEEWETVRKAAARGNREVEDWVREAVLDRAEGGEWERARRLVDEFLEALNRVVEESENLADLSEEDRRMFLAAVNGVGRGYRMFMPKIMAELNDSAAKKDE</sequence>
<comment type="caution">
    <text evidence="1">The sequence shown here is derived from an EMBL/GenBank/DDBJ whole genome shotgun (WGS) entry which is preliminary data.</text>
</comment>
<dbReference type="GO" id="GO:0006355">
    <property type="term" value="P:regulation of DNA-templated transcription"/>
    <property type="evidence" value="ECO:0007669"/>
    <property type="project" value="InterPro"/>
</dbReference>
<name>A0A2T6BC67_9BACL</name>
<dbReference type="SUPFAM" id="SSF47598">
    <property type="entry name" value="Ribbon-helix-helix"/>
    <property type="match status" value="1"/>
</dbReference>